<feature type="domain" description="DUF7995" evidence="1">
    <location>
        <begin position="1"/>
        <end position="132"/>
    </location>
</feature>
<reference evidence="2 3" key="1">
    <citation type="submission" date="2020-02" db="EMBL/GenBank/DDBJ databases">
        <title>Whole genome sequence of Haloferax alexandrinus pws1.</title>
        <authorList>
            <person name="Verma D.K."/>
            <person name="Gopal K."/>
            <person name="Prasad E.S."/>
        </authorList>
    </citation>
    <scope>NUCLEOTIDE SEQUENCE [LARGE SCALE GENOMIC DNA]</scope>
    <source>
        <strain evidence="3">wsp1</strain>
    </source>
</reference>
<dbReference type="AlphaFoldDB" id="A0A6C0URE7"/>
<dbReference type="Proteomes" id="UP000465667">
    <property type="component" value="Chromosome"/>
</dbReference>
<proteinExistence type="predicted"/>
<dbReference type="EMBL" id="CP048738">
    <property type="protein sequence ID" value="QIB77777.1"/>
    <property type="molecule type" value="Genomic_DNA"/>
</dbReference>
<evidence type="ECO:0000259" key="1">
    <source>
        <dbReference type="Pfam" id="PF25958"/>
    </source>
</evidence>
<dbReference type="Pfam" id="PF25958">
    <property type="entry name" value="DUF7995"/>
    <property type="match status" value="1"/>
</dbReference>
<gene>
    <name evidence="2" type="ORF">G3A49_06340</name>
</gene>
<accession>A0A6C0URE7</accession>
<name>A0A6C0URE7_HALVO</name>
<organism evidence="2 3">
    <name type="scientific">Haloferax volcanii</name>
    <name type="common">Halobacterium volcanii</name>
    <dbReference type="NCBI Taxonomy" id="2246"/>
    <lineage>
        <taxon>Archaea</taxon>
        <taxon>Methanobacteriati</taxon>
        <taxon>Methanobacteriota</taxon>
        <taxon>Stenosarchaea group</taxon>
        <taxon>Halobacteria</taxon>
        <taxon>Halobacteriales</taxon>
        <taxon>Haloferacaceae</taxon>
        <taxon>Haloferax</taxon>
    </lineage>
</organism>
<protein>
    <recommendedName>
        <fullName evidence="1">DUF7995 domain-containing protein</fullName>
    </recommendedName>
</protein>
<sequence>MHQIIYALVTASTTDQALSRTADVFDQHYVTVDDDSTTVAGSARWGDLPVAEPVDSEDGQELLERGWQVTTREFERNLERVREGVDDLDAAAIMRDEDLLIYACHNLGAYRGPVVYLYDEFADGVRHRERLSNSSGRTTICGSFPLMFITESMLCPMVLLSESFPDRGIAVRIVVDDAADSYRVEYTPLSGGVVTDEWTVFGGVSECKQACSCNTWEILNVMIPNWQLLLSGTV</sequence>
<evidence type="ECO:0000313" key="3">
    <source>
        <dbReference type="Proteomes" id="UP000465667"/>
    </source>
</evidence>
<evidence type="ECO:0000313" key="2">
    <source>
        <dbReference type="EMBL" id="QIB77777.1"/>
    </source>
</evidence>
<dbReference type="KEGG" id="hale:G3A49_06340"/>
<dbReference type="InterPro" id="IPR058308">
    <property type="entry name" value="DUF7995"/>
</dbReference>